<reference evidence="1" key="1">
    <citation type="submission" date="2020-09" db="EMBL/GenBank/DDBJ databases">
        <title>Iningainema tapete sp. nov. (Scytonemataceae, Cyanobacteria) from greenhouses in central Florida (USA) produces two types of nodularin with biosynthetic potential for microcystin-LR and anabaenopeptins.</title>
        <authorList>
            <person name="Berthold D.E."/>
            <person name="Lefler F.W."/>
            <person name="Huang I.-S."/>
            <person name="Abdulla H."/>
            <person name="Zimba P.V."/>
            <person name="Laughinghouse H.D. IV."/>
        </authorList>
    </citation>
    <scope>NUCLEOTIDE SEQUENCE</scope>
    <source>
        <strain evidence="1">BLCCT55</strain>
    </source>
</reference>
<dbReference type="Proteomes" id="UP000629098">
    <property type="component" value="Unassembled WGS sequence"/>
</dbReference>
<proteinExistence type="predicted"/>
<dbReference type="EMBL" id="JACXAE010000009">
    <property type="protein sequence ID" value="MBD2770864.1"/>
    <property type="molecule type" value="Genomic_DNA"/>
</dbReference>
<organism evidence="1 2">
    <name type="scientific">Iningainema tapete BLCC-T55</name>
    <dbReference type="NCBI Taxonomy" id="2748662"/>
    <lineage>
        <taxon>Bacteria</taxon>
        <taxon>Bacillati</taxon>
        <taxon>Cyanobacteriota</taxon>
        <taxon>Cyanophyceae</taxon>
        <taxon>Nostocales</taxon>
        <taxon>Scytonemataceae</taxon>
        <taxon>Iningainema tapete</taxon>
    </lineage>
</organism>
<evidence type="ECO:0000313" key="1">
    <source>
        <dbReference type="EMBL" id="MBD2770864.1"/>
    </source>
</evidence>
<evidence type="ECO:0000313" key="2">
    <source>
        <dbReference type="Proteomes" id="UP000629098"/>
    </source>
</evidence>
<name>A0A8J7C432_9CYAN</name>
<keyword evidence="2" id="KW-1185">Reference proteome</keyword>
<gene>
    <name evidence="1" type="ORF">ICL16_01670</name>
</gene>
<dbReference type="RefSeq" id="WP_190825148.1">
    <property type="nucleotide sequence ID" value="NZ_CAWPPI010000009.1"/>
</dbReference>
<sequence>MSVVTEDNIRAINTDVDNKLIKVIQELEQIFRTEDAQIPKEEILASALSLYELSVKLKMTNDIKEKISILTEVQTHTKEFRLKYNDFLPKNVLEDIEATELYCEALKKLSKGQAMMLVGFLETQNEVTSYAEFYTGLINILQVVEKYIIYMSSGLRQVLKNIAESILVDQGYQIYQAKNLNNTESIANYIIAIRNAAKAILWEIDRYKEEKPKRFKTLEELFDYMDKEFSEAEMAETLEVIKKGINAERESRGGRKMFLE</sequence>
<protein>
    <submittedName>
        <fullName evidence="1">Uncharacterized protein</fullName>
    </submittedName>
</protein>
<accession>A0A8J7C432</accession>
<dbReference type="AlphaFoldDB" id="A0A8J7C432"/>
<comment type="caution">
    <text evidence="1">The sequence shown here is derived from an EMBL/GenBank/DDBJ whole genome shotgun (WGS) entry which is preliminary data.</text>
</comment>